<reference evidence="1" key="1">
    <citation type="submission" date="2021-02" db="EMBL/GenBank/DDBJ databases">
        <authorList>
            <person name="Nowell W R."/>
        </authorList>
    </citation>
    <scope>NUCLEOTIDE SEQUENCE</scope>
</reference>
<dbReference type="SUPFAM" id="SSF55486">
    <property type="entry name" value="Metalloproteases ('zincins'), catalytic domain"/>
    <property type="match status" value="1"/>
</dbReference>
<evidence type="ECO:0000313" key="2">
    <source>
        <dbReference type="Proteomes" id="UP000663852"/>
    </source>
</evidence>
<dbReference type="PANTHER" id="PTHR21054:SF2">
    <property type="entry name" value="MIP04191P"/>
    <property type="match status" value="1"/>
</dbReference>
<dbReference type="OrthoDB" id="74460at2759"/>
<dbReference type="InterPro" id="IPR021917">
    <property type="entry name" value="Unchr_Zn-peptidase-like"/>
</dbReference>
<gene>
    <name evidence="1" type="ORF">EDS130_LOCUS9902</name>
</gene>
<comment type="caution">
    <text evidence="1">The sequence shown here is derived from an EMBL/GenBank/DDBJ whole genome shotgun (WGS) entry which is preliminary data.</text>
</comment>
<dbReference type="Pfam" id="PF12044">
    <property type="entry name" value="Metallopep"/>
    <property type="match status" value="1"/>
</dbReference>
<dbReference type="EMBL" id="CAJNOJ010000033">
    <property type="protein sequence ID" value="CAF0903560.1"/>
    <property type="molecule type" value="Genomic_DNA"/>
</dbReference>
<dbReference type="PANTHER" id="PTHR21054">
    <property type="entry name" value="ZINC METALLOPROTEINASE-RELATED"/>
    <property type="match status" value="1"/>
</dbReference>
<evidence type="ECO:0000313" key="1">
    <source>
        <dbReference type="EMBL" id="CAF0903560.1"/>
    </source>
</evidence>
<organism evidence="1 2">
    <name type="scientific">Adineta ricciae</name>
    <name type="common">Rotifer</name>
    <dbReference type="NCBI Taxonomy" id="249248"/>
    <lineage>
        <taxon>Eukaryota</taxon>
        <taxon>Metazoa</taxon>
        <taxon>Spiralia</taxon>
        <taxon>Gnathifera</taxon>
        <taxon>Rotifera</taxon>
        <taxon>Eurotatoria</taxon>
        <taxon>Bdelloidea</taxon>
        <taxon>Adinetida</taxon>
        <taxon>Adinetidae</taxon>
        <taxon>Adineta</taxon>
    </lineage>
</organism>
<name>A0A813ZRW3_ADIRI</name>
<dbReference type="AlphaFoldDB" id="A0A813ZRW3"/>
<proteinExistence type="predicted"/>
<dbReference type="Proteomes" id="UP000663852">
    <property type="component" value="Unassembled WGS sequence"/>
</dbReference>
<dbReference type="InterPro" id="IPR053002">
    <property type="entry name" value="Metalloproteinase_M10B"/>
</dbReference>
<sequence length="361" mass="41726">MCLWIINYQAGQTVHQPIVQLFGYDSIYQESVLVNGKYQWPIIEGLFKIYVELIPGENQIHLSTKMSDLSLTLFYDPLKSNENVILRLIYVTYPDDITSNIERACKQYLFLTKLVRCTFDEILHKQTACKRSLLFQVENQIHHVSMSREDFQEKTTDKDVFREIYRRIYTMDIAQDATIKLVVNSSISPSLTFASTFKNVIVLNLPEYFLHLPGSFDEFYGNVMTDKVDAFIYSIGAYLHELGHLFGLDHGNNQFSTIMSSSKDYVDNGRDFLLVTPRFSSIIFNRQCSCYKEPVINTSSTYANGLLIKQSVHLKSSCKSDVHCQFSIKFDRQTKPTQCTCNGQFHFETNHCDQLMSQLDI</sequence>
<protein>
    <submittedName>
        <fullName evidence="1">Uncharacterized protein</fullName>
    </submittedName>
</protein>
<accession>A0A813ZRW3</accession>